<evidence type="ECO:0000313" key="7">
    <source>
        <dbReference type="EMBL" id="OGE55623.1"/>
    </source>
</evidence>
<gene>
    <name evidence="7" type="ORF">PENARI_c004G10215</name>
</gene>
<reference evidence="7 8" key="1">
    <citation type="journal article" date="2016" name="Sci. Rep.">
        <title>Penicillium arizonense, a new, genome sequenced fungal species, reveals a high chemical diversity in secreted metabolites.</title>
        <authorList>
            <person name="Grijseels S."/>
            <person name="Nielsen J.C."/>
            <person name="Randelovic M."/>
            <person name="Nielsen J."/>
            <person name="Nielsen K.F."/>
            <person name="Workman M."/>
            <person name="Frisvad J.C."/>
        </authorList>
    </citation>
    <scope>NUCLEOTIDE SEQUENCE [LARGE SCALE GENOMIC DNA]</scope>
    <source>
        <strain evidence="7 8">CBS 141311</strain>
    </source>
</reference>
<protein>
    <recommendedName>
        <fullName evidence="9">UbiA prenyltransferase</fullName>
    </recommendedName>
</protein>
<dbReference type="UniPathway" id="UPA00213"/>
<feature type="transmembrane region" description="Helical" evidence="6">
    <location>
        <begin position="37"/>
        <end position="55"/>
    </location>
</feature>
<evidence type="ECO:0000256" key="4">
    <source>
        <dbReference type="ARBA" id="ARBA00022989"/>
    </source>
</evidence>
<keyword evidence="8" id="KW-1185">Reference proteome</keyword>
<feature type="transmembrane region" description="Helical" evidence="6">
    <location>
        <begin position="152"/>
        <end position="169"/>
    </location>
</feature>
<sequence>MPLKSISFLETPLSSLSRSLQHEWDVTFRLLRSNATGFLFIFIGGLLARAISTPLPMAETASLVITTIVVGVLCSYVFDIANQTTSPEEDYINKPYRPIPAGLININQARARWLLAWTIGPTFVYLLFGVWAMLHLLHWEFLICVCYVWPRWFSWFMRNFFGSFSYFILGRLLNQVLAKEAQYWNIGFLIDLSIFAWFMATMHIQEFYDLEGDRKTDRNTLPMLLSPRGLKALRAGTSLFIVVFSSGLSFAGYRRVARDKLIAPAYILQQVSSCVLAYRIWASKSPEMDKITYHAYYYFSVLMILLSLVLISK</sequence>
<dbReference type="GO" id="GO:0016114">
    <property type="term" value="P:terpenoid biosynthetic process"/>
    <property type="evidence" value="ECO:0007669"/>
    <property type="project" value="UniProtKB-UniPathway"/>
</dbReference>
<keyword evidence="3 6" id="KW-0812">Transmembrane</keyword>
<name>A0A1F5LQZ0_PENAI</name>
<dbReference type="OrthoDB" id="434972at2759"/>
<evidence type="ECO:0000256" key="6">
    <source>
        <dbReference type="SAM" id="Phobius"/>
    </source>
</evidence>
<dbReference type="RefSeq" id="XP_022491052.1">
    <property type="nucleotide sequence ID" value="XM_022629381.1"/>
</dbReference>
<evidence type="ECO:0000256" key="1">
    <source>
        <dbReference type="ARBA" id="ARBA00001946"/>
    </source>
</evidence>
<comment type="cofactor">
    <cofactor evidence="1">
        <name>Mg(2+)</name>
        <dbReference type="ChEBI" id="CHEBI:18420"/>
    </cofactor>
</comment>
<dbReference type="CDD" id="cd13965">
    <property type="entry name" value="PT_UbiA_3"/>
    <property type="match status" value="1"/>
</dbReference>
<dbReference type="Pfam" id="PF01040">
    <property type="entry name" value="UbiA"/>
    <property type="match status" value="1"/>
</dbReference>
<keyword evidence="5 6" id="KW-0472">Membrane</keyword>
<dbReference type="Gene3D" id="1.10.357.140">
    <property type="entry name" value="UbiA prenyltransferase"/>
    <property type="match status" value="1"/>
</dbReference>
<dbReference type="GO" id="GO:0016020">
    <property type="term" value="C:membrane"/>
    <property type="evidence" value="ECO:0007669"/>
    <property type="project" value="UniProtKB-SubCell"/>
</dbReference>
<accession>A0A1F5LQZ0</accession>
<keyword evidence="4 6" id="KW-1133">Transmembrane helix</keyword>
<feature type="transmembrane region" description="Helical" evidence="6">
    <location>
        <begin position="232"/>
        <end position="251"/>
    </location>
</feature>
<dbReference type="AlphaFoldDB" id="A0A1F5LQZ0"/>
<feature type="transmembrane region" description="Helical" evidence="6">
    <location>
        <begin position="181"/>
        <end position="200"/>
    </location>
</feature>
<dbReference type="InterPro" id="IPR000537">
    <property type="entry name" value="UbiA_prenyltransferase"/>
</dbReference>
<evidence type="ECO:0000256" key="2">
    <source>
        <dbReference type="ARBA" id="ARBA00004141"/>
    </source>
</evidence>
<dbReference type="GO" id="GO:0016765">
    <property type="term" value="F:transferase activity, transferring alkyl or aryl (other than methyl) groups"/>
    <property type="evidence" value="ECO:0007669"/>
    <property type="project" value="InterPro"/>
</dbReference>
<feature type="transmembrane region" description="Helical" evidence="6">
    <location>
        <begin position="263"/>
        <end position="281"/>
    </location>
</feature>
<feature type="transmembrane region" description="Helical" evidence="6">
    <location>
        <begin position="61"/>
        <end position="78"/>
    </location>
</feature>
<feature type="transmembrane region" description="Helical" evidence="6">
    <location>
        <begin position="293"/>
        <end position="311"/>
    </location>
</feature>
<evidence type="ECO:0000313" key="8">
    <source>
        <dbReference type="Proteomes" id="UP000177622"/>
    </source>
</evidence>
<dbReference type="PANTHER" id="PTHR42723:SF1">
    <property type="entry name" value="CHLOROPHYLL SYNTHASE, CHLOROPLASTIC"/>
    <property type="match status" value="1"/>
</dbReference>
<evidence type="ECO:0008006" key="9">
    <source>
        <dbReference type="Google" id="ProtNLM"/>
    </source>
</evidence>
<feature type="transmembrane region" description="Helical" evidence="6">
    <location>
        <begin position="113"/>
        <end position="132"/>
    </location>
</feature>
<dbReference type="EMBL" id="LXJU01000004">
    <property type="protein sequence ID" value="OGE55623.1"/>
    <property type="molecule type" value="Genomic_DNA"/>
</dbReference>
<organism evidence="7 8">
    <name type="scientific">Penicillium arizonense</name>
    <dbReference type="NCBI Taxonomy" id="1835702"/>
    <lineage>
        <taxon>Eukaryota</taxon>
        <taxon>Fungi</taxon>
        <taxon>Dikarya</taxon>
        <taxon>Ascomycota</taxon>
        <taxon>Pezizomycotina</taxon>
        <taxon>Eurotiomycetes</taxon>
        <taxon>Eurotiomycetidae</taxon>
        <taxon>Eurotiales</taxon>
        <taxon>Aspergillaceae</taxon>
        <taxon>Penicillium</taxon>
    </lineage>
</organism>
<comment type="caution">
    <text evidence="7">The sequence shown here is derived from an EMBL/GenBank/DDBJ whole genome shotgun (WGS) entry which is preliminary data.</text>
</comment>
<comment type="subcellular location">
    <subcellularLocation>
        <location evidence="2">Membrane</location>
        <topology evidence="2">Multi-pass membrane protein</topology>
    </subcellularLocation>
</comment>
<dbReference type="InterPro" id="IPR044878">
    <property type="entry name" value="UbiA_sf"/>
</dbReference>
<proteinExistence type="predicted"/>
<evidence type="ECO:0000256" key="5">
    <source>
        <dbReference type="ARBA" id="ARBA00023136"/>
    </source>
</evidence>
<dbReference type="InterPro" id="IPR050475">
    <property type="entry name" value="Prenyltransferase_related"/>
</dbReference>
<dbReference type="GeneID" id="34574115"/>
<evidence type="ECO:0000256" key="3">
    <source>
        <dbReference type="ARBA" id="ARBA00022692"/>
    </source>
</evidence>
<dbReference type="PANTHER" id="PTHR42723">
    <property type="entry name" value="CHLOROPHYLL SYNTHASE"/>
    <property type="match status" value="1"/>
</dbReference>
<dbReference type="Proteomes" id="UP000177622">
    <property type="component" value="Unassembled WGS sequence"/>
</dbReference>